<dbReference type="OrthoDB" id="9811740at2"/>
<dbReference type="Gene3D" id="3.10.28.20">
    <property type="entry name" value="Acetamidase/Formamidase-like domains"/>
    <property type="match status" value="1"/>
</dbReference>
<dbReference type="Gene3D" id="2.60.120.580">
    <property type="entry name" value="Acetamidase/Formamidase-like domains"/>
    <property type="match status" value="1"/>
</dbReference>
<dbReference type="RefSeq" id="WP_128213191.1">
    <property type="nucleotide sequence ID" value="NZ_CP025746.1"/>
</dbReference>
<dbReference type="PANTHER" id="PTHR31891">
    <property type="entry name" value="FORMAMIDASE C869.04-RELATED"/>
    <property type="match status" value="1"/>
</dbReference>
<dbReference type="AlphaFoldDB" id="A0A3R5QTR1"/>
<dbReference type="Gene3D" id="2.40.10.120">
    <property type="match status" value="1"/>
</dbReference>
<sequence>MIIIKTEHVIHNMSKDNKPVAFCKSGDIVEFHTLDCFNNELLPEGTKCGVDNKSIGNPATGPLYIEGAKQGDTLKVEILDITVGTLGVNVIGSNCNSLSEKNLKFETKRLAVEQGIAKIIKEISVPIEPMIGVIGVAPAYEEISTFMPGNHGGNMDCRQIKKGSVLYLPVFTEGALLAIGDIHALMGDGEVGGCGLEIEGTIKLKVTVIPEVSRRAPAVFVDGKWMAIASCSSLDEAADEATAMMLSFLVEEVGLDSYDAGVLLSLCGNLAVCQKVNSYKTVRMELPLCYLSKFGYVPY</sequence>
<dbReference type="InterPro" id="IPR004304">
    <property type="entry name" value="FmdA_AmdA"/>
</dbReference>
<reference evidence="1 2" key="1">
    <citation type="submission" date="2018-01" db="EMBL/GenBank/DDBJ databases">
        <title>Genome Sequencing and Assembly of Anaerobacter polyendosporus strain CT4.</title>
        <authorList>
            <person name="Tachaapaikoon C."/>
            <person name="Sutheeworapong S."/>
            <person name="Jenjaroenpun P."/>
            <person name="Wongsurawat T."/>
            <person name="Nookeaw I."/>
            <person name="Cheawchanlertfa P."/>
            <person name="Kosugi A."/>
            <person name="Cheevadhanarak S."/>
            <person name="Ratanakhanokchai K."/>
        </authorList>
    </citation>
    <scope>NUCLEOTIDE SEQUENCE [LARGE SCALE GENOMIC DNA]</scope>
    <source>
        <strain evidence="1 2">CT4</strain>
    </source>
</reference>
<accession>A0A3R5QTR1</accession>
<gene>
    <name evidence="1" type="ORF">C1I91_12560</name>
</gene>
<dbReference type="KEGG" id="cmah:C1I91_12560"/>
<dbReference type="Proteomes" id="UP000286268">
    <property type="component" value="Chromosome"/>
</dbReference>
<name>A0A3R5QTR1_9CLOT</name>
<dbReference type="PANTHER" id="PTHR31891:SF1">
    <property type="entry name" value="FORMAMIDASE C869.04-RELATED"/>
    <property type="match status" value="1"/>
</dbReference>
<keyword evidence="2" id="KW-1185">Reference proteome</keyword>
<protein>
    <submittedName>
        <fullName evidence="1">Acetamidase</fullName>
    </submittedName>
</protein>
<evidence type="ECO:0000313" key="2">
    <source>
        <dbReference type="Proteomes" id="UP000286268"/>
    </source>
</evidence>
<organism evidence="1 2">
    <name type="scientific">Clostridium manihotivorum</name>
    <dbReference type="NCBI Taxonomy" id="2320868"/>
    <lineage>
        <taxon>Bacteria</taxon>
        <taxon>Bacillati</taxon>
        <taxon>Bacillota</taxon>
        <taxon>Clostridia</taxon>
        <taxon>Eubacteriales</taxon>
        <taxon>Clostridiaceae</taxon>
        <taxon>Clostridium</taxon>
    </lineage>
</organism>
<dbReference type="EMBL" id="CP025746">
    <property type="protein sequence ID" value="QAA32404.1"/>
    <property type="molecule type" value="Genomic_DNA"/>
</dbReference>
<dbReference type="GO" id="GO:0016811">
    <property type="term" value="F:hydrolase activity, acting on carbon-nitrogen (but not peptide) bonds, in linear amides"/>
    <property type="evidence" value="ECO:0007669"/>
    <property type="project" value="InterPro"/>
</dbReference>
<evidence type="ECO:0000313" key="1">
    <source>
        <dbReference type="EMBL" id="QAA32404.1"/>
    </source>
</evidence>
<dbReference type="Pfam" id="PF03069">
    <property type="entry name" value="FmdA_AmdA"/>
    <property type="match status" value="2"/>
</dbReference>
<dbReference type="SUPFAM" id="SSF141130">
    <property type="entry name" value="Acetamidase/Formamidase-like"/>
    <property type="match status" value="1"/>
</dbReference>
<proteinExistence type="predicted"/>